<dbReference type="AlphaFoldDB" id="A0A3B3Y046"/>
<dbReference type="Proteomes" id="UP000261480">
    <property type="component" value="Unplaced"/>
</dbReference>
<dbReference type="InterPro" id="IPR006909">
    <property type="entry name" value="Rad21/Rec8_C_eu"/>
</dbReference>
<name>A0A3B3Y046_9TELE</name>
<feature type="domain" description="Rad21/Rec8-like protein C-terminal eukaryotic" evidence="1">
    <location>
        <begin position="12"/>
        <end position="60"/>
    </location>
</feature>
<reference evidence="2" key="1">
    <citation type="submission" date="2025-08" db="UniProtKB">
        <authorList>
            <consortium name="Ensembl"/>
        </authorList>
    </citation>
    <scope>IDENTIFICATION</scope>
</reference>
<dbReference type="Pfam" id="PF04824">
    <property type="entry name" value="Rad21_Rec8"/>
    <property type="match status" value="1"/>
</dbReference>
<organism evidence="2 3">
    <name type="scientific">Poecilia mexicana</name>
    <dbReference type="NCBI Taxonomy" id="48701"/>
    <lineage>
        <taxon>Eukaryota</taxon>
        <taxon>Metazoa</taxon>
        <taxon>Chordata</taxon>
        <taxon>Craniata</taxon>
        <taxon>Vertebrata</taxon>
        <taxon>Euteleostomi</taxon>
        <taxon>Actinopterygii</taxon>
        <taxon>Neopterygii</taxon>
        <taxon>Teleostei</taxon>
        <taxon>Neoteleostei</taxon>
        <taxon>Acanthomorphata</taxon>
        <taxon>Ovalentaria</taxon>
        <taxon>Atherinomorphae</taxon>
        <taxon>Cyprinodontiformes</taxon>
        <taxon>Poeciliidae</taxon>
        <taxon>Poeciliinae</taxon>
        <taxon>Poecilia</taxon>
    </lineage>
</organism>
<dbReference type="Gene3D" id="1.10.10.580">
    <property type="entry name" value="Structural maintenance of chromosome 1. Chain E"/>
    <property type="match status" value="1"/>
</dbReference>
<proteinExistence type="predicted"/>
<protein>
    <recommendedName>
        <fullName evidence="1">Rad21/Rec8-like protein C-terminal eukaryotic domain-containing protein</fullName>
    </recommendedName>
</protein>
<dbReference type="SUPFAM" id="SSF46785">
    <property type="entry name" value="Winged helix' DNA-binding domain"/>
    <property type="match status" value="1"/>
</dbReference>
<evidence type="ECO:0000313" key="3">
    <source>
        <dbReference type="Proteomes" id="UP000261480"/>
    </source>
</evidence>
<reference evidence="2" key="2">
    <citation type="submission" date="2025-09" db="UniProtKB">
        <authorList>
            <consortium name="Ensembl"/>
        </authorList>
    </citation>
    <scope>IDENTIFICATION</scope>
</reference>
<dbReference type="InterPro" id="IPR036390">
    <property type="entry name" value="WH_DNA-bd_sf"/>
</dbReference>
<sequence length="63" mass="6889">NIHGKTSEYPAFSLLSLCRGNTRSQAAATFLSLLVLKKQQIVVLHQPGPYLDVSVAPGPKYYT</sequence>
<dbReference type="Ensembl" id="ENSPMET00000035202.1">
    <property type="protein sequence ID" value="ENSPMEP00000020739.1"/>
    <property type="gene ID" value="ENSPMEG00000023929.1"/>
</dbReference>
<dbReference type="STRING" id="48701.ENSPMEP00000020739"/>
<evidence type="ECO:0000313" key="2">
    <source>
        <dbReference type="Ensembl" id="ENSPMEP00000020739.1"/>
    </source>
</evidence>
<keyword evidence="3" id="KW-1185">Reference proteome</keyword>
<evidence type="ECO:0000259" key="1">
    <source>
        <dbReference type="Pfam" id="PF04824"/>
    </source>
</evidence>
<dbReference type="InterPro" id="IPR023093">
    <property type="entry name" value="ScpA-like_C"/>
</dbReference>
<accession>A0A3B3Y046</accession>